<keyword evidence="1" id="KW-0472">Membrane</keyword>
<keyword evidence="1" id="KW-1133">Transmembrane helix</keyword>
<dbReference type="InterPro" id="IPR052336">
    <property type="entry name" value="MlaD_Phospholipid_Transporter"/>
</dbReference>
<evidence type="ECO:0000259" key="2">
    <source>
        <dbReference type="Pfam" id="PF02470"/>
    </source>
</evidence>
<dbReference type="PANTHER" id="PTHR33371">
    <property type="entry name" value="INTERMEMBRANE PHOSPHOLIPID TRANSPORT SYSTEM BINDING PROTEIN MLAD-RELATED"/>
    <property type="match status" value="1"/>
</dbReference>
<feature type="transmembrane region" description="Helical" evidence="1">
    <location>
        <begin position="23"/>
        <end position="44"/>
    </location>
</feature>
<dbReference type="GO" id="GO:0005576">
    <property type="term" value="C:extracellular region"/>
    <property type="evidence" value="ECO:0007669"/>
    <property type="project" value="TreeGrafter"/>
</dbReference>
<dbReference type="EMBL" id="WEGI01000003">
    <property type="protein sequence ID" value="MQY25846.1"/>
    <property type="molecule type" value="Genomic_DNA"/>
</dbReference>
<keyword evidence="1" id="KW-0812">Transmembrane</keyword>
<dbReference type="AlphaFoldDB" id="A0A7K0DJ51"/>
<organism evidence="4 5">
    <name type="scientific">Nocardia aurantia</name>
    <dbReference type="NCBI Taxonomy" id="2585199"/>
    <lineage>
        <taxon>Bacteria</taxon>
        <taxon>Bacillati</taxon>
        <taxon>Actinomycetota</taxon>
        <taxon>Actinomycetes</taxon>
        <taxon>Mycobacteriales</taxon>
        <taxon>Nocardiaceae</taxon>
        <taxon>Nocardia</taxon>
    </lineage>
</organism>
<dbReference type="NCBIfam" id="TIGR00996">
    <property type="entry name" value="Mtu_fam_mce"/>
    <property type="match status" value="1"/>
</dbReference>
<dbReference type="Pfam" id="PF11887">
    <property type="entry name" value="Mce4_CUP1"/>
    <property type="match status" value="1"/>
</dbReference>
<evidence type="ECO:0000256" key="1">
    <source>
        <dbReference type="SAM" id="Phobius"/>
    </source>
</evidence>
<gene>
    <name evidence="4" type="ORF">NRB56_14050</name>
</gene>
<protein>
    <recommendedName>
        <fullName evidence="6">Mammalian cell entry protein</fullName>
    </recommendedName>
</protein>
<sequence>MTTRPRRFRVPAIRYPGFLANRYLRLGLIAAGVVVLLLVGSTVLKQARLGDRAISAEFEQAAGLRPGATVDVSGIEVGQVSSVALDKGKVLVGMKVRRDIRLGDDARAAIELSTILGRLHVDLTPGSGPSLPGNRIRLDHTSVPYNLGKVIQDPQYKSSFERIERLDPQKLRQALDLVNQQMGDSPQLAVQALDSVGALAKVVNDRRDEVDTLLKGMDKVSELVADNQNSVLLLLTRGEAIGRAVQQRQTLLKQLLDNIASLSKLLQQMGLENNNQLSPLIGDLNTMSEGLQKNQANLDRLYQVMPVALRQFDNVLGDGPYGNVYAPWIFPDNWLCFAQAVAGCK</sequence>
<keyword evidence="5" id="KW-1185">Reference proteome</keyword>
<evidence type="ECO:0000313" key="4">
    <source>
        <dbReference type="EMBL" id="MQY25846.1"/>
    </source>
</evidence>
<dbReference type="OrthoDB" id="3456055at2"/>
<accession>A0A7K0DJ51</accession>
<dbReference type="Proteomes" id="UP000431401">
    <property type="component" value="Unassembled WGS sequence"/>
</dbReference>
<name>A0A7K0DJ51_9NOCA</name>
<evidence type="ECO:0008006" key="6">
    <source>
        <dbReference type="Google" id="ProtNLM"/>
    </source>
</evidence>
<reference evidence="4 5" key="1">
    <citation type="submission" date="2019-10" db="EMBL/GenBank/DDBJ databases">
        <title>Nocardia macrotermitis sp. nov. and Nocardia aurantia sp. nov., isolated from the gut of fungus growing-termite Macrotermes natalensis.</title>
        <authorList>
            <person name="Benndorf R."/>
            <person name="Schwitalla J."/>
            <person name="Martin K."/>
            <person name="De Beer W."/>
            <person name="Kaster A.-K."/>
            <person name="Vollmers J."/>
            <person name="Poulsen M."/>
            <person name="Beemelmanns C."/>
        </authorList>
    </citation>
    <scope>NUCLEOTIDE SEQUENCE [LARGE SCALE GENOMIC DNA]</scope>
    <source>
        <strain evidence="4 5">RB56</strain>
    </source>
</reference>
<dbReference type="InterPro" id="IPR003399">
    <property type="entry name" value="Mce/MlaD"/>
</dbReference>
<dbReference type="Pfam" id="PF02470">
    <property type="entry name" value="MlaD"/>
    <property type="match status" value="1"/>
</dbReference>
<feature type="domain" description="Mce/MlaD" evidence="2">
    <location>
        <begin position="53"/>
        <end position="126"/>
    </location>
</feature>
<feature type="domain" description="Mammalian cell entry C-terminal" evidence="3">
    <location>
        <begin position="163"/>
        <end position="318"/>
    </location>
</feature>
<proteinExistence type="predicted"/>
<comment type="caution">
    <text evidence="4">The sequence shown here is derived from an EMBL/GenBank/DDBJ whole genome shotgun (WGS) entry which is preliminary data.</text>
</comment>
<dbReference type="InterPro" id="IPR024516">
    <property type="entry name" value="Mce_C"/>
</dbReference>
<evidence type="ECO:0000313" key="5">
    <source>
        <dbReference type="Proteomes" id="UP000431401"/>
    </source>
</evidence>
<dbReference type="InterPro" id="IPR005693">
    <property type="entry name" value="Mce"/>
</dbReference>
<dbReference type="RefSeq" id="WP_153339727.1">
    <property type="nucleotide sequence ID" value="NZ_WEGI01000003.1"/>
</dbReference>
<dbReference type="PANTHER" id="PTHR33371:SF18">
    <property type="entry name" value="MCE-FAMILY PROTEIN MCE3C"/>
    <property type="match status" value="1"/>
</dbReference>
<evidence type="ECO:0000259" key="3">
    <source>
        <dbReference type="Pfam" id="PF11887"/>
    </source>
</evidence>